<organism evidence="2 3">
    <name type="scientific">Aaosphaeria arxii CBS 175.79</name>
    <dbReference type="NCBI Taxonomy" id="1450172"/>
    <lineage>
        <taxon>Eukaryota</taxon>
        <taxon>Fungi</taxon>
        <taxon>Dikarya</taxon>
        <taxon>Ascomycota</taxon>
        <taxon>Pezizomycotina</taxon>
        <taxon>Dothideomycetes</taxon>
        <taxon>Pleosporomycetidae</taxon>
        <taxon>Pleosporales</taxon>
        <taxon>Pleosporales incertae sedis</taxon>
        <taxon>Aaosphaeria</taxon>
    </lineage>
</organism>
<dbReference type="OrthoDB" id="185373at2759"/>
<dbReference type="EMBL" id="ML978073">
    <property type="protein sequence ID" value="KAF2012258.1"/>
    <property type="molecule type" value="Genomic_DNA"/>
</dbReference>
<dbReference type="RefSeq" id="XP_033380597.1">
    <property type="nucleotide sequence ID" value="XM_033534114.1"/>
</dbReference>
<gene>
    <name evidence="2" type="ORF">BU24DRAFT_495309</name>
</gene>
<accession>A0A6A5XGF5</accession>
<feature type="compositionally biased region" description="Polar residues" evidence="1">
    <location>
        <begin position="715"/>
        <end position="728"/>
    </location>
</feature>
<protein>
    <submittedName>
        <fullName evidence="2">Uncharacterized protein</fullName>
    </submittedName>
</protein>
<dbReference type="Proteomes" id="UP000799778">
    <property type="component" value="Unassembled WGS sequence"/>
</dbReference>
<keyword evidence="3" id="KW-1185">Reference proteome</keyword>
<sequence length="780" mass="87130">MPPPRASLASIICPSTPFLAPRLLRAPPARAAPELLCYTHTRIQQHSTKPKRNDRKKKAEKPRAKRPEDSMHSTQMQMLDKFSKACEMRALPEMMAWYPSIKGSSLLSRQDTRRIAQAIHTYLRSNPSRKPDIDPFIERVVQDICSGGLPPSPQANVHILSLFKESKEYDRGIKFWQWLSGKDDTFVDPAVYGAAIELLAYQGNTELPVLEDLYIQALKRFPGTFAEYHLSPDAIVPDRTQPLSIMGIPMSLLQGIMTARVLAHDWKNAYLAFDTALRLHPADLPHRFFEIFMIERSLTEAYTVFLMGCRAGVVFQPGHLTSLLKKLRIAEERTYSLQDRITLVRGMSNAIYAYLECGGTLEGPHIGSLLNAFGALLPLKEPGNNFEGDEAIIRDQIAVTAHRIAASLFEAAMTPHPQVFTALISLAGKLRVPGLLTVSLNDVQSAQIDISDIGRRIVLLAAGDLQDTDLIKQYWTQIASHAEQNAGPITRVDWLTLARVCKRAGCEDYAREQLKTLKHAISTEHELSVLEELNLEQTRRERPLTFVDPTAFSRELDEIIRQTKDIATITMSGQPLDIHQSPFSMVLDPSKPPLATLSDLNVVYDELTTDPHQPPPEADVKTVAQSPTGISLGDLRFQNWVSVLELMAEAERAEAIMEKRVTWAMANNRPLDTSFINSFRSEGAPAESLKDELRSLSELRSEIKRLRAPTGPVENGSSRHAVGNSSWSQRSKRFYTTLAGNTANGSATRTRLSNIEPELTARPTLRYYVSLESSHVAPQP</sequence>
<feature type="compositionally biased region" description="Basic residues" evidence="1">
    <location>
        <begin position="48"/>
        <end position="60"/>
    </location>
</feature>
<dbReference type="GeneID" id="54291511"/>
<name>A0A6A5XGF5_9PLEO</name>
<evidence type="ECO:0000313" key="3">
    <source>
        <dbReference type="Proteomes" id="UP000799778"/>
    </source>
</evidence>
<evidence type="ECO:0000256" key="1">
    <source>
        <dbReference type="SAM" id="MobiDB-lite"/>
    </source>
</evidence>
<feature type="region of interest" description="Disordered" evidence="1">
    <location>
        <begin position="707"/>
        <end position="728"/>
    </location>
</feature>
<reference evidence="2" key="1">
    <citation type="journal article" date="2020" name="Stud. Mycol.">
        <title>101 Dothideomycetes genomes: a test case for predicting lifestyles and emergence of pathogens.</title>
        <authorList>
            <person name="Haridas S."/>
            <person name="Albert R."/>
            <person name="Binder M."/>
            <person name="Bloem J."/>
            <person name="Labutti K."/>
            <person name="Salamov A."/>
            <person name="Andreopoulos B."/>
            <person name="Baker S."/>
            <person name="Barry K."/>
            <person name="Bills G."/>
            <person name="Bluhm B."/>
            <person name="Cannon C."/>
            <person name="Castanera R."/>
            <person name="Culley D."/>
            <person name="Daum C."/>
            <person name="Ezra D."/>
            <person name="Gonzalez J."/>
            <person name="Henrissat B."/>
            <person name="Kuo A."/>
            <person name="Liang C."/>
            <person name="Lipzen A."/>
            <person name="Lutzoni F."/>
            <person name="Magnuson J."/>
            <person name="Mondo S."/>
            <person name="Nolan M."/>
            <person name="Ohm R."/>
            <person name="Pangilinan J."/>
            <person name="Park H.-J."/>
            <person name="Ramirez L."/>
            <person name="Alfaro M."/>
            <person name="Sun H."/>
            <person name="Tritt A."/>
            <person name="Yoshinaga Y."/>
            <person name="Zwiers L.-H."/>
            <person name="Turgeon B."/>
            <person name="Goodwin S."/>
            <person name="Spatafora J."/>
            <person name="Crous P."/>
            <person name="Grigoriev I."/>
        </authorList>
    </citation>
    <scope>NUCLEOTIDE SEQUENCE</scope>
    <source>
        <strain evidence="2">CBS 175.79</strain>
    </source>
</reference>
<feature type="compositionally biased region" description="Basic and acidic residues" evidence="1">
    <location>
        <begin position="61"/>
        <end position="71"/>
    </location>
</feature>
<dbReference type="AlphaFoldDB" id="A0A6A5XGF5"/>
<evidence type="ECO:0000313" key="2">
    <source>
        <dbReference type="EMBL" id="KAF2012258.1"/>
    </source>
</evidence>
<feature type="region of interest" description="Disordered" evidence="1">
    <location>
        <begin position="40"/>
        <end position="75"/>
    </location>
</feature>
<proteinExistence type="predicted"/>